<sequence length="186" mass="21526">MPVHLSFIWTLLYKAYGVVSCWEEMMCGYARVWGVGVCLLMAQWGSLHAQSAAWTITSLGTEQFYPFRPSAHVHWAQVDAPSRLTTSSDKSLDSPFSEPAYRGHEQAIEAVRRGEAKPLRQILQHLYPQYPGRILRVQFHFDPHFHVWVYDIRMLQEDKILLRLKVDALTAEVLRVRGRHKSKKGH</sequence>
<evidence type="ECO:0008006" key="3">
    <source>
        <dbReference type="Google" id="ProtNLM"/>
    </source>
</evidence>
<comment type="caution">
    <text evidence="1">The sequence shown here is derived from an EMBL/GenBank/DDBJ whole genome shotgun (WGS) entry which is preliminary data.</text>
</comment>
<evidence type="ECO:0000313" key="2">
    <source>
        <dbReference type="Proteomes" id="UP001168613"/>
    </source>
</evidence>
<gene>
    <name evidence="1" type="ORF">LMS43_15230</name>
</gene>
<dbReference type="Proteomes" id="UP001168613">
    <property type="component" value="Unassembled WGS sequence"/>
</dbReference>
<organism evidence="1 2">
    <name type="scientific">Alcaligenes endophyticus</name>
    <dbReference type="NCBI Taxonomy" id="1929088"/>
    <lineage>
        <taxon>Bacteria</taxon>
        <taxon>Pseudomonadati</taxon>
        <taxon>Pseudomonadota</taxon>
        <taxon>Betaproteobacteria</taxon>
        <taxon>Burkholderiales</taxon>
        <taxon>Alcaligenaceae</taxon>
        <taxon>Alcaligenes</taxon>
    </lineage>
</organism>
<reference evidence="1" key="1">
    <citation type="submission" date="2021-11" db="EMBL/GenBank/DDBJ databases">
        <title>Draft genome sequence of Alcaligenes endophyticus type strain CCUG 75668T.</title>
        <authorList>
            <person name="Salva-Serra F."/>
            <person name="Duran R.E."/>
            <person name="Seeger M."/>
            <person name="Moore E.R.B."/>
            <person name="Jaen-Luchoro D."/>
        </authorList>
    </citation>
    <scope>NUCLEOTIDE SEQUENCE</scope>
    <source>
        <strain evidence="1">CCUG 75668</strain>
    </source>
</reference>
<accession>A0ABT8ENH5</accession>
<dbReference type="RefSeq" id="WP_266123828.1">
    <property type="nucleotide sequence ID" value="NZ_JAJHNU010000005.1"/>
</dbReference>
<proteinExistence type="predicted"/>
<name>A0ABT8ENH5_9BURK</name>
<protein>
    <recommendedName>
        <fullName evidence="3">PepSY domain-containing protein</fullName>
    </recommendedName>
</protein>
<dbReference type="EMBL" id="JAJHNU010000005">
    <property type="protein sequence ID" value="MDN4122645.1"/>
    <property type="molecule type" value="Genomic_DNA"/>
</dbReference>
<evidence type="ECO:0000313" key="1">
    <source>
        <dbReference type="EMBL" id="MDN4122645.1"/>
    </source>
</evidence>
<keyword evidence="2" id="KW-1185">Reference proteome</keyword>